<dbReference type="CDD" id="cd10017">
    <property type="entry name" value="B3_DNA"/>
    <property type="match status" value="2"/>
</dbReference>
<dbReference type="EMBL" id="JAYWIO010000003">
    <property type="protein sequence ID" value="KAK7273664.1"/>
    <property type="molecule type" value="Genomic_DNA"/>
</dbReference>
<dbReference type="PANTHER" id="PTHR31920:SF108">
    <property type="entry name" value="B3 DOMAIN-CONTAINING TRANSCRIPTION FACTOR VRN1-LIKE"/>
    <property type="match status" value="1"/>
</dbReference>
<evidence type="ECO:0000256" key="5">
    <source>
        <dbReference type="ARBA" id="ARBA00023242"/>
    </source>
</evidence>
<protein>
    <recommendedName>
        <fullName evidence="6">TF-B3 domain-containing protein</fullName>
    </recommendedName>
</protein>
<evidence type="ECO:0000256" key="4">
    <source>
        <dbReference type="ARBA" id="ARBA00023163"/>
    </source>
</evidence>
<keyword evidence="2" id="KW-0805">Transcription regulation</keyword>
<proteinExistence type="predicted"/>
<name>A0AAN9FDW7_CROPI</name>
<accession>A0AAN9FDW7</accession>
<dbReference type="Proteomes" id="UP001372338">
    <property type="component" value="Unassembled WGS sequence"/>
</dbReference>
<evidence type="ECO:0000313" key="7">
    <source>
        <dbReference type="EMBL" id="KAK7273664.1"/>
    </source>
</evidence>
<dbReference type="GO" id="GO:0005634">
    <property type="term" value="C:nucleus"/>
    <property type="evidence" value="ECO:0007669"/>
    <property type="project" value="UniProtKB-SubCell"/>
</dbReference>
<dbReference type="Gene3D" id="2.40.330.10">
    <property type="entry name" value="DNA-binding pseudobarrel domain"/>
    <property type="match status" value="3"/>
</dbReference>
<dbReference type="InterPro" id="IPR050655">
    <property type="entry name" value="Plant_B3_domain"/>
</dbReference>
<comment type="caution">
    <text evidence="7">The sequence shown here is derived from an EMBL/GenBank/DDBJ whole genome shotgun (WGS) entry which is preliminary data.</text>
</comment>
<reference evidence="7 8" key="1">
    <citation type="submission" date="2024-01" db="EMBL/GenBank/DDBJ databases">
        <title>The genomes of 5 underutilized Papilionoideae crops provide insights into root nodulation and disease resistanc.</title>
        <authorList>
            <person name="Yuan L."/>
        </authorList>
    </citation>
    <scope>NUCLEOTIDE SEQUENCE [LARGE SCALE GENOMIC DNA]</scope>
    <source>
        <strain evidence="7">ZHUSHIDOU_FW_LH</strain>
        <tissue evidence="7">Leaf</tissue>
    </source>
</reference>
<keyword evidence="5" id="KW-0539">Nucleus</keyword>
<evidence type="ECO:0000313" key="8">
    <source>
        <dbReference type="Proteomes" id="UP001372338"/>
    </source>
</evidence>
<dbReference type="SMART" id="SM01019">
    <property type="entry name" value="B3"/>
    <property type="match status" value="2"/>
</dbReference>
<keyword evidence="4" id="KW-0804">Transcription</keyword>
<dbReference type="PANTHER" id="PTHR31920">
    <property type="entry name" value="B3 DOMAIN-CONTAINING"/>
    <property type="match status" value="1"/>
</dbReference>
<dbReference type="InterPro" id="IPR003340">
    <property type="entry name" value="B3_DNA-bd"/>
</dbReference>
<evidence type="ECO:0000256" key="2">
    <source>
        <dbReference type="ARBA" id="ARBA00023015"/>
    </source>
</evidence>
<gene>
    <name evidence="7" type="ORF">RIF29_14722</name>
</gene>
<evidence type="ECO:0000259" key="6">
    <source>
        <dbReference type="PROSITE" id="PS50863"/>
    </source>
</evidence>
<keyword evidence="3" id="KW-0238">DNA-binding</keyword>
<dbReference type="Pfam" id="PF02362">
    <property type="entry name" value="B3"/>
    <property type="match status" value="2"/>
</dbReference>
<dbReference type="SUPFAM" id="SSF101936">
    <property type="entry name" value="DNA-binding pseudobarrel domain"/>
    <property type="match status" value="3"/>
</dbReference>
<feature type="domain" description="TF-B3" evidence="6">
    <location>
        <begin position="16"/>
        <end position="110"/>
    </location>
</feature>
<comment type="subcellular location">
    <subcellularLocation>
        <location evidence="1">Nucleus</location>
    </subcellularLocation>
</comment>
<organism evidence="7 8">
    <name type="scientific">Crotalaria pallida</name>
    <name type="common">Smooth rattlebox</name>
    <name type="synonym">Crotalaria striata</name>
    <dbReference type="NCBI Taxonomy" id="3830"/>
    <lineage>
        <taxon>Eukaryota</taxon>
        <taxon>Viridiplantae</taxon>
        <taxon>Streptophyta</taxon>
        <taxon>Embryophyta</taxon>
        <taxon>Tracheophyta</taxon>
        <taxon>Spermatophyta</taxon>
        <taxon>Magnoliopsida</taxon>
        <taxon>eudicotyledons</taxon>
        <taxon>Gunneridae</taxon>
        <taxon>Pentapetalae</taxon>
        <taxon>rosids</taxon>
        <taxon>fabids</taxon>
        <taxon>Fabales</taxon>
        <taxon>Fabaceae</taxon>
        <taxon>Papilionoideae</taxon>
        <taxon>50 kb inversion clade</taxon>
        <taxon>genistoids sensu lato</taxon>
        <taxon>core genistoids</taxon>
        <taxon>Crotalarieae</taxon>
        <taxon>Crotalaria</taxon>
    </lineage>
</organism>
<dbReference type="GO" id="GO:0003677">
    <property type="term" value="F:DNA binding"/>
    <property type="evidence" value="ECO:0007669"/>
    <property type="project" value="UniProtKB-KW"/>
</dbReference>
<dbReference type="AlphaFoldDB" id="A0AAN9FDW7"/>
<feature type="domain" description="TF-B3" evidence="6">
    <location>
        <begin position="203"/>
        <end position="301"/>
    </location>
</feature>
<dbReference type="InterPro" id="IPR015300">
    <property type="entry name" value="DNA-bd_pseudobarrel_sf"/>
</dbReference>
<evidence type="ECO:0000256" key="1">
    <source>
        <dbReference type="ARBA" id="ARBA00004123"/>
    </source>
</evidence>
<keyword evidence="8" id="KW-1185">Reference proteome</keyword>
<evidence type="ECO:0000256" key="3">
    <source>
        <dbReference type="ARBA" id="ARBA00023125"/>
    </source>
</evidence>
<sequence length="412" mass="48192">MVSDHDHGSDANTIGFFKILRDGHLRGSEFMIIPRGFERKYKITLPNPLVLRLPNNGAEWKVYWIKRDYEIWFQQDWIRFAQDCSFRDHQVLDFKYEDGSHFKVRIFDESFYDIDYSGIRCSIESDDEPVKSPVNDNYAMIPESEIQTQIPVKFKNNEDVDATQQKVSAGGVESGHGMAEASIQHQKPSSLEKAMNYNIKNPCFKIKLKPSYVNNDVLMMPRKFSKKYLNGFRGTASIGVSDNSTKHIQIKINDISKQTFMTSGWKSFCNEYNLKAGDKCFFDMTHKSTPVSFKISIFRSREKPNNQLQGTEHNSASNNTYTMLIRKYHLNSYTRTLRQEFFRKYPRCDRKRVKLQVGEKWWEVKVINYGRFGKFSAGWTTFVNECSLEPENIWELDMIDEKNLLFRVSISS</sequence>
<dbReference type="PROSITE" id="PS50863">
    <property type="entry name" value="B3"/>
    <property type="match status" value="2"/>
</dbReference>